<reference evidence="4 5" key="1">
    <citation type="journal article" date="2010" name="Nature">
        <title>The Ectocarpus genome and the independent evolution of multicellularity in brown algae.</title>
        <authorList>
            <person name="Cock J.M."/>
            <person name="Sterck L."/>
            <person name="Rouze P."/>
            <person name="Scornet D."/>
            <person name="Allen A.E."/>
            <person name="Amoutzias G."/>
            <person name="Anthouard V."/>
            <person name="Artiguenave F."/>
            <person name="Aury J.M."/>
            <person name="Badger J.H."/>
            <person name="Beszteri B."/>
            <person name="Billiau K."/>
            <person name="Bonnet E."/>
            <person name="Bothwell J.H."/>
            <person name="Bowler C."/>
            <person name="Boyen C."/>
            <person name="Brownlee C."/>
            <person name="Carrano C.J."/>
            <person name="Charrier B."/>
            <person name="Cho G.Y."/>
            <person name="Coelho S.M."/>
            <person name="Collen J."/>
            <person name="Corre E."/>
            <person name="Da Silva C."/>
            <person name="Delage L."/>
            <person name="Delaroque N."/>
            <person name="Dittami S.M."/>
            <person name="Doulbeau S."/>
            <person name="Elias M."/>
            <person name="Farnham G."/>
            <person name="Gachon C.M."/>
            <person name="Gschloessl B."/>
            <person name="Heesch S."/>
            <person name="Jabbari K."/>
            <person name="Jubin C."/>
            <person name="Kawai H."/>
            <person name="Kimura K."/>
            <person name="Kloareg B."/>
            <person name="Kupper F.C."/>
            <person name="Lang D."/>
            <person name="Le Bail A."/>
            <person name="Leblanc C."/>
            <person name="Lerouge P."/>
            <person name="Lohr M."/>
            <person name="Lopez P.J."/>
            <person name="Martens C."/>
            <person name="Maumus F."/>
            <person name="Michel G."/>
            <person name="Miranda-Saavedra D."/>
            <person name="Morales J."/>
            <person name="Moreau H."/>
            <person name="Motomura T."/>
            <person name="Nagasato C."/>
            <person name="Napoli C.A."/>
            <person name="Nelson D.R."/>
            <person name="Nyvall-Collen P."/>
            <person name="Peters A.F."/>
            <person name="Pommier C."/>
            <person name="Potin P."/>
            <person name="Poulain J."/>
            <person name="Quesneville H."/>
            <person name="Read B."/>
            <person name="Rensing S.A."/>
            <person name="Ritter A."/>
            <person name="Rousvoal S."/>
            <person name="Samanta M."/>
            <person name="Samson G."/>
            <person name="Schroeder D.C."/>
            <person name="Segurens B."/>
            <person name="Strittmatter M."/>
            <person name="Tonon T."/>
            <person name="Tregear J.W."/>
            <person name="Valentin K."/>
            <person name="von Dassow P."/>
            <person name="Yamagishi T."/>
            <person name="Van de Peer Y."/>
            <person name="Wincker P."/>
        </authorList>
    </citation>
    <scope>NUCLEOTIDE SEQUENCE [LARGE SCALE GENOMIC DNA]</scope>
    <source>
        <strain evidence="5">Ec32 / CCAP1310/4</strain>
    </source>
</reference>
<evidence type="ECO:0000256" key="2">
    <source>
        <dbReference type="SAM" id="SignalP"/>
    </source>
</evidence>
<accession>D8LBZ9</accession>
<dbReference type="eggNOG" id="ENOG502S19X">
    <property type="taxonomic scope" value="Eukaryota"/>
</dbReference>
<dbReference type="EMBL" id="FN647683">
    <property type="protein sequence ID" value="CBN79182.1"/>
    <property type="molecule type" value="Genomic_DNA"/>
</dbReference>
<evidence type="ECO:0000313" key="4">
    <source>
        <dbReference type="EMBL" id="CBN79182.1"/>
    </source>
</evidence>
<organism evidence="4 5">
    <name type="scientific">Ectocarpus siliculosus</name>
    <name type="common">Brown alga</name>
    <name type="synonym">Conferva siliculosa</name>
    <dbReference type="NCBI Taxonomy" id="2880"/>
    <lineage>
        <taxon>Eukaryota</taxon>
        <taxon>Sar</taxon>
        <taxon>Stramenopiles</taxon>
        <taxon>Ochrophyta</taxon>
        <taxon>PX clade</taxon>
        <taxon>Phaeophyceae</taxon>
        <taxon>Ectocarpales</taxon>
        <taxon>Ectocarpaceae</taxon>
        <taxon>Ectocarpus</taxon>
    </lineage>
</organism>
<dbReference type="OMA" id="FLFTWPD"/>
<dbReference type="OrthoDB" id="25620at2759"/>
<gene>
    <name evidence="4" type="ORF">Esi_0010_0088</name>
</gene>
<feature type="domain" description="TLDc" evidence="3">
    <location>
        <begin position="132"/>
        <end position="215"/>
    </location>
</feature>
<feature type="signal peptide" evidence="2">
    <location>
        <begin position="1"/>
        <end position="19"/>
    </location>
</feature>
<feature type="region of interest" description="Disordered" evidence="1">
    <location>
        <begin position="48"/>
        <end position="80"/>
    </location>
</feature>
<evidence type="ECO:0000256" key="1">
    <source>
        <dbReference type="SAM" id="MobiDB-lite"/>
    </source>
</evidence>
<evidence type="ECO:0000313" key="5">
    <source>
        <dbReference type="Proteomes" id="UP000002630"/>
    </source>
</evidence>
<sequence>MRTPGTTALLWSCLQGVNSFTVPPQALGKTHRSLSAPSSATVVTRVEHEDRTCRTSSSRGSRSTCVRAKGGTGEEEAGEEQQDVIEKFFSMFFGNKDDAPGGDLDRITVKKFPDQYPAEKILQAEPVKGDSKDMAVIRPLLKQTELEFRKLKLVYDAKRNGWKPAAFHKGVDFKGPGLVVGKTKGGAVVGGYNPKGWVGYGEYRPGLSAFLFTWRDGDTNKRAMKLRKIGGAGLAVWDKPECGPLFGSDGFGVGMQKGSERMGRSKLGSYYERLPAAYGGASIFAPGDNGGIAEMVDLKAYVGVYERGEKIPFDDAIPFSLS</sequence>
<feature type="chain" id="PRO_5003117004" description="TLDc domain-containing protein" evidence="2">
    <location>
        <begin position="20"/>
        <end position="322"/>
    </location>
</feature>
<protein>
    <recommendedName>
        <fullName evidence="3">TLDc domain-containing protein</fullName>
    </recommendedName>
</protein>
<dbReference type="InterPro" id="IPR006571">
    <property type="entry name" value="TLDc_dom"/>
</dbReference>
<proteinExistence type="predicted"/>
<keyword evidence="2" id="KW-0732">Signal</keyword>
<name>D8LBZ9_ECTSI</name>
<keyword evidence="5" id="KW-1185">Reference proteome</keyword>
<dbReference type="STRING" id="2880.D8LBZ9"/>
<dbReference type="Pfam" id="PF07534">
    <property type="entry name" value="TLD"/>
    <property type="match status" value="1"/>
</dbReference>
<evidence type="ECO:0000259" key="3">
    <source>
        <dbReference type="Pfam" id="PF07534"/>
    </source>
</evidence>
<dbReference type="InParanoid" id="D8LBZ9"/>
<feature type="compositionally biased region" description="Low complexity" evidence="1">
    <location>
        <begin position="54"/>
        <end position="67"/>
    </location>
</feature>
<dbReference type="Proteomes" id="UP000002630">
    <property type="component" value="Linkage Group LG08"/>
</dbReference>
<dbReference type="EMBL" id="FN649733">
    <property type="protein sequence ID" value="CBN79182.1"/>
    <property type="molecule type" value="Genomic_DNA"/>
</dbReference>
<dbReference type="AlphaFoldDB" id="D8LBZ9"/>